<dbReference type="EMBL" id="BMGG01000005">
    <property type="protein sequence ID" value="GGC68088.1"/>
    <property type="molecule type" value="Genomic_DNA"/>
</dbReference>
<dbReference type="GO" id="GO:0003824">
    <property type="term" value="F:catalytic activity"/>
    <property type="evidence" value="ECO:0007669"/>
    <property type="project" value="InterPro"/>
</dbReference>
<dbReference type="PANTHER" id="PTHR11895">
    <property type="entry name" value="TRANSAMIDASE"/>
    <property type="match status" value="1"/>
</dbReference>
<dbReference type="Pfam" id="PF01425">
    <property type="entry name" value="Amidase"/>
    <property type="match status" value="1"/>
</dbReference>
<gene>
    <name evidence="2" type="ORF">GCM10010994_28320</name>
</gene>
<reference evidence="2" key="2">
    <citation type="submission" date="2020-09" db="EMBL/GenBank/DDBJ databases">
        <authorList>
            <person name="Sun Q."/>
            <person name="Zhou Y."/>
        </authorList>
    </citation>
    <scope>NUCLEOTIDE SEQUENCE</scope>
    <source>
        <strain evidence="2">CGMCC 1.12919</strain>
    </source>
</reference>
<dbReference type="InterPro" id="IPR023631">
    <property type="entry name" value="Amidase_dom"/>
</dbReference>
<evidence type="ECO:0000259" key="1">
    <source>
        <dbReference type="Pfam" id="PF01425"/>
    </source>
</evidence>
<organism evidence="2 3">
    <name type="scientific">Chelatococcus reniformis</name>
    <dbReference type="NCBI Taxonomy" id="1494448"/>
    <lineage>
        <taxon>Bacteria</taxon>
        <taxon>Pseudomonadati</taxon>
        <taxon>Pseudomonadota</taxon>
        <taxon>Alphaproteobacteria</taxon>
        <taxon>Hyphomicrobiales</taxon>
        <taxon>Chelatococcaceae</taxon>
        <taxon>Chelatococcus</taxon>
    </lineage>
</organism>
<dbReference type="PANTHER" id="PTHR11895:SF76">
    <property type="entry name" value="INDOLEACETAMIDE HYDROLASE"/>
    <property type="match status" value="1"/>
</dbReference>
<feature type="domain" description="Amidase" evidence="1">
    <location>
        <begin position="29"/>
        <end position="460"/>
    </location>
</feature>
<keyword evidence="3" id="KW-1185">Reference proteome</keyword>
<dbReference type="InterPro" id="IPR000120">
    <property type="entry name" value="Amidase"/>
</dbReference>
<proteinExistence type="predicted"/>
<reference evidence="2" key="1">
    <citation type="journal article" date="2014" name="Int. J. Syst. Evol. Microbiol.">
        <title>Complete genome sequence of Corynebacterium casei LMG S-19264T (=DSM 44701T), isolated from a smear-ripened cheese.</title>
        <authorList>
            <consortium name="US DOE Joint Genome Institute (JGI-PGF)"/>
            <person name="Walter F."/>
            <person name="Albersmeier A."/>
            <person name="Kalinowski J."/>
            <person name="Ruckert C."/>
        </authorList>
    </citation>
    <scope>NUCLEOTIDE SEQUENCE</scope>
    <source>
        <strain evidence="2">CGMCC 1.12919</strain>
    </source>
</reference>
<name>A0A916UBY7_9HYPH</name>
<evidence type="ECO:0000313" key="3">
    <source>
        <dbReference type="Proteomes" id="UP000637002"/>
    </source>
</evidence>
<accession>A0A916UBY7</accession>
<sequence length="488" mass="52496">MPTLPASLVDLDATALAQAIRERSASCAEVMEAYLGQIDRYNPAVNAIVALEPRERLMAEARRADADLAAGRVRGPLHGLPWAVKDLAHTRGIRTTYGSPLFKDFVPEEDGVAVSRLRAAGAIFIGKTNVPEFGLGSQTYNPVYGTTGNAHDPGKTSGGSSGGAAVALALRMLPAADGSDMMGSLRNPAAFNNVLGFRPSFGRVPFGPSEDVFFAQLAYEGPMGRSVRDVALLLSVQAGYDSRSPLSLREDPADFARPAPRDVKGTRIGWLGDFGGYLAMEPGVLDVCQASLRAFESLGCTVEAVDIRYPLEKVWDAWVKLRHTWVGGRKLAAYRDPAQHAQMKPELIWEIEGALGLSALDIYQASVARSSWYAHLSTLFARYDVLLAPTVQVFPFDKEVHWPATVGGRTMDTYHRWMESTSIWSITGLPAMAIPSGFGSHGLPTGVQIIGPNHADLTVLQLAAAYEAAMPLVAQARPPMLGAQRVTP</sequence>
<dbReference type="RefSeq" id="WP_188609840.1">
    <property type="nucleotide sequence ID" value="NZ_BMGG01000005.1"/>
</dbReference>
<evidence type="ECO:0000313" key="2">
    <source>
        <dbReference type="EMBL" id="GGC68088.1"/>
    </source>
</evidence>
<dbReference type="Gene3D" id="3.90.1300.10">
    <property type="entry name" value="Amidase signature (AS) domain"/>
    <property type="match status" value="1"/>
</dbReference>
<dbReference type="NCBIfam" id="NF005686">
    <property type="entry name" value="PRK07486.1"/>
    <property type="match status" value="1"/>
</dbReference>
<dbReference type="Proteomes" id="UP000637002">
    <property type="component" value="Unassembled WGS sequence"/>
</dbReference>
<comment type="caution">
    <text evidence="2">The sequence shown here is derived from an EMBL/GenBank/DDBJ whole genome shotgun (WGS) entry which is preliminary data.</text>
</comment>
<dbReference type="InterPro" id="IPR036928">
    <property type="entry name" value="AS_sf"/>
</dbReference>
<protein>
    <submittedName>
        <fullName evidence="2">Amidase</fullName>
    </submittedName>
</protein>
<dbReference type="SUPFAM" id="SSF75304">
    <property type="entry name" value="Amidase signature (AS) enzymes"/>
    <property type="match status" value="1"/>
</dbReference>
<dbReference type="AlphaFoldDB" id="A0A916UBY7"/>